<dbReference type="PRINTS" id="PR00776">
    <property type="entry name" value="HEMOGLOBNASE"/>
</dbReference>
<dbReference type="Gene3D" id="3.40.50.1460">
    <property type="match status" value="1"/>
</dbReference>
<name>A0A1H4CKR8_XYLRU</name>
<proteinExistence type="predicted"/>
<dbReference type="EMBL" id="FNRF01000003">
    <property type="protein sequence ID" value="SEA61031.1"/>
    <property type="molecule type" value="Genomic_DNA"/>
</dbReference>
<reference evidence="1 2" key="1">
    <citation type="submission" date="2016-10" db="EMBL/GenBank/DDBJ databases">
        <authorList>
            <person name="de Groot N.N."/>
        </authorList>
    </citation>
    <scope>NUCLEOTIDE SEQUENCE [LARGE SCALE GENOMIC DNA]</scope>
    <source>
        <strain evidence="1 2">D31d</strain>
    </source>
</reference>
<dbReference type="PANTHER" id="PTHR12000">
    <property type="entry name" value="HEMOGLOBINASE FAMILY MEMBER"/>
    <property type="match status" value="1"/>
</dbReference>
<evidence type="ECO:0000313" key="1">
    <source>
        <dbReference type="EMBL" id="SEA61031.1"/>
    </source>
</evidence>
<dbReference type="InterPro" id="IPR001096">
    <property type="entry name" value="Peptidase_C13"/>
</dbReference>
<dbReference type="RefSeq" id="WP_254771699.1">
    <property type="nucleotide sequence ID" value="NZ_FNRF01000003.1"/>
</dbReference>
<dbReference type="PANTHER" id="PTHR12000:SF42">
    <property type="entry name" value="LEGUMAIN"/>
    <property type="match status" value="1"/>
</dbReference>
<dbReference type="GO" id="GO:0005773">
    <property type="term" value="C:vacuole"/>
    <property type="evidence" value="ECO:0007669"/>
    <property type="project" value="GOC"/>
</dbReference>
<dbReference type="Gene3D" id="3.40.50.2300">
    <property type="match status" value="1"/>
</dbReference>
<gene>
    <name evidence="1" type="ORF">SAMN05216462_2017</name>
</gene>
<dbReference type="GO" id="GO:0004197">
    <property type="term" value="F:cysteine-type endopeptidase activity"/>
    <property type="evidence" value="ECO:0007669"/>
    <property type="project" value="TreeGrafter"/>
</dbReference>
<dbReference type="Proteomes" id="UP000182257">
    <property type="component" value="Unassembled WGS sequence"/>
</dbReference>
<protein>
    <submittedName>
        <fullName evidence="1">Peptidase C13 family protein</fullName>
    </submittedName>
</protein>
<dbReference type="SUPFAM" id="SSF53822">
    <property type="entry name" value="Periplasmic binding protein-like I"/>
    <property type="match status" value="1"/>
</dbReference>
<dbReference type="GO" id="GO:0051603">
    <property type="term" value="P:proteolysis involved in protein catabolic process"/>
    <property type="evidence" value="ECO:0007669"/>
    <property type="project" value="TreeGrafter"/>
</dbReference>
<dbReference type="InterPro" id="IPR028082">
    <property type="entry name" value="Peripla_BP_I"/>
</dbReference>
<dbReference type="Pfam" id="PF01650">
    <property type="entry name" value="Peptidase_C13"/>
    <property type="match status" value="1"/>
</dbReference>
<accession>A0A1H4CKR8</accession>
<organism evidence="1 2">
    <name type="scientific">Xylanibacter ruminicola</name>
    <name type="common">Prevotella ruminicola</name>
    <dbReference type="NCBI Taxonomy" id="839"/>
    <lineage>
        <taxon>Bacteria</taxon>
        <taxon>Pseudomonadati</taxon>
        <taxon>Bacteroidota</taxon>
        <taxon>Bacteroidia</taxon>
        <taxon>Bacteroidales</taxon>
        <taxon>Prevotellaceae</taxon>
        <taxon>Xylanibacter</taxon>
    </lineage>
</organism>
<evidence type="ECO:0000313" key="2">
    <source>
        <dbReference type="Proteomes" id="UP000182257"/>
    </source>
</evidence>
<sequence>MGSKMEDVRCKMADGRWMMWLCAALFTIHCSLFTACKQEDDTIVYKDSRRWVEKTVAVVAPLNDPIMKARLERTAEWMLSSLHNAQLHDTLCIDLKLEWYDEYGTDLKALAERLANRDDLMAVIGPFDSDNVNILAPYCQQTHKPLILPTATSETVIRRFAITSTGDGQQPFLWSLTETDVSLSEVMQSRHAATIQMDEDYAKYADYSGLFTPNTTYGQTFYEWAPFQATELGIGFRWNVRYTDSEMLYEKLRAFYDDIDDVWWYNEVMPAFVVIESLEQVAQIGRIRYQWWNVDIDDHITTLVEKNGFNLSQIKEALHGFQKLVSTWSPIYYVLANLTDEGIAALDLTGQVVCDQYEGFSPYADPMTGFEMSYEGRYGTKPTFAECKFYDALLLSAFAANYMEHHQEVDNLNDAIIAITTTDNFLSGYAWSETGMELYLAALEQGQLIGFKGASGPVQFDKDCYTAALNTTYVNWIIDGERVQHIGYYSRKGNAQTAKTLASWNWLVENAEEKFDQQYGGATAAITYPALTDQYAVLVQGSNGWMNYRHEADVLNIYQMLKAGGYDDDHIILVSSDDAANAAENSDRGAVRTDPNGKNLREGAVIDYKNADLTPADIVNILKGVKTDRTPVVLPADAGQNVLLFWSGHGRSKATSGIDEMAWRDEPAGNGMTADLLRQTLQQMATQQQFRQMLVCLEPCYSANMGKALEGIPGVLAICSAGAYEQSFADSWSNELGVWMCDRFSRNLVGHVLENPDGTYRDLYLYCAQHTLGSHVGIYNYTNFGNLYTTSPKDFFVKRK</sequence>
<dbReference type="AlphaFoldDB" id="A0A1H4CKR8"/>
<dbReference type="GO" id="GO:0006624">
    <property type="term" value="P:vacuolar protein processing"/>
    <property type="evidence" value="ECO:0007669"/>
    <property type="project" value="TreeGrafter"/>
</dbReference>